<protein>
    <submittedName>
        <fullName evidence="2">Protein FAM166B-like</fullName>
    </submittedName>
</protein>
<reference evidence="2" key="1">
    <citation type="submission" date="2025-08" db="UniProtKB">
        <authorList>
            <consortium name="RefSeq"/>
        </authorList>
    </citation>
    <scope>IDENTIFICATION</scope>
</reference>
<sequence length="128" mass="14273">MVLCGIHAVALPFYRMPLQVVTKETEPYFSPHAVQHTVSPYYMAQNNPEKFFMSGYTGFIPKARGLMGIGYPVVTNLALLDFQTEMDSHTTNCSRPVIVERQSASPKLTKPVYPTDSGLVPHYTGHIP</sequence>
<name>A0ABM1F6S4_PRICU</name>
<feature type="non-terminal residue" evidence="2">
    <location>
        <position position="128"/>
    </location>
</feature>
<proteinExistence type="predicted"/>
<dbReference type="Proteomes" id="UP000695022">
    <property type="component" value="Unplaced"/>
</dbReference>
<keyword evidence="1" id="KW-1185">Reference proteome</keyword>
<dbReference type="GeneID" id="106820104"/>
<evidence type="ECO:0000313" key="1">
    <source>
        <dbReference type="Proteomes" id="UP000695022"/>
    </source>
</evidence>
<organism evidence="1 2">
    <name type="scientific">Priapulus caudatus</name>
    <name type="common">Priapulid worm</name>
    <dbReference type="NCBI Taxonomy" id="37621"/>
    <lineage>
        <taxon>Eukaryota</taxon>
        <taxon>Metazoa</taxon>
        <taxon>Ecdysozoa</taxon>
        <taxon>Scalidophora</taxon>
        <taxon>Priapulida</taxon>
        <taxon>Priapulimorpha</taxon>
        <taxon>Priapulimorphida</taxon>
        <taxon>Priapulidae</taxon>
        <taxon>Priapulus</taxon>
    </lineage>
</organism>
<dbReference type="RefSeq" id="XP_014680145.1">
    <property type="nucleotide sequence ID" value="XM_014824659.1"/>
</dbReference>
<dbReference type="PANTHER" id="PTHR22146:SF8">
    <property type="entry name" value="PROTEIN FAM166B"/>
    <property type="match status" value="1"/>
</dbReference>
<accession>A0ABM1F6S4</accession>
<evidence type="ECO:0000313" key="2">
    <source>
        <dbReference type="RefSeq" id="XP_014680145.1"/>
    </source>
</evidence>
<gene>
    <name evidence="2" type="primary">LOC106820104</name>
</gene>
<dbReference type="PANTHER" id="PTHR22146">
    <property type="entry name" value="CAT EYE SYNDROME CRITICAL REGION PROTEIN 6"/>
    <property type="match status" value="1"/>
</dbReference>